<dbReference type="Proteomes" id="UP000072874">
    <property type="component" value="Chromosome 14"/>
</dbReference>
<name>A0A077YFM2_PLAYE</name>
<dbReference type="EMBL" id="LK934642">
    <property type="protein sequence ID" value="CDU20908.1"/>
    <property type="molecule type" value="Genomic_DNA"/>
</dbReference>
<reference evidence="3" key="4">
    <citation type="submission" date="2019-05" db="EMBL/GenBank/DDBJ databases">
        <authorList>
            <consortium name="Pathogen Informatics"/>
        </authorList>
    </citation>
    <scope>NUCLEOTIDE SEQUENCE</scope>
    <source>
        <strain evidence="3">17X</strain>
    </source>
</reference>
<dbReference type="EMBL" id="LM993668">
    <property type="protein sequence ID" value="VTZ81874.1"/>
    <property type="molecule type" value="Genomic_DNA"/>
</dbReference>
<gene>
    <name evidence="3" type="ORF">PY17X_1456400</name>
    <name evidence="2" type="ORF">PYYM_1457900</name>
</gene>
<proteinExistence type="predicted"/>
<dbReference type="VEuPathDB" id="PlasmoDB:PY04025"/>
<feature type="chain" id="PRO_5014501972" description="Fam-b protein" evidence="1">
    <location>
        <begin position="20"/>
        <end position="185"/>
    </location>
</feature>
<reference evidence="3" key="3">
    <citation type="submission" date="2014-05" db="EMBL/GenBank/DDBJ databases">
        <authorList>
            <person name="Aslett M.A."/>
            <person name="De Silva N."/>
        </authorList>
    </citation>
    <scope>NUCLEOTIDE SEQUENCE</scope>
    <source>
        <strain evidence="3">17X</strain>
    </source>
</reference>
<dbReference type="OMA" id="HNLAEQW"/>
<dbReference type="Proteomes" id="UP000072904">
    <property type="component" value="Chromosome 14"/>
</dbReference>
<dbReference type="GeneID" id="3789598"/>
<accession>A0A077YFM2</accession>
<dbReference type="AlphaFoldDB" id="A0A077YFM2"/>
<dbReference type="VEuPathDB" id="PlasmoDB:PY17X_1456400"/>
<protein>
    <recommendedName>
        <fullName evidence="6">Fam-b protein</fullName>
    </recommendedName>
</protein>
<dbReference type="KEGG" id="pyo:PY17X_1456400"/>
<evidence type="ECO:0000313" key="5">
    <source>
        <dbReference type="Proteomes" id="UP000072904"/>
    </source>
</evidence>
<dbReference type="RefSeq" id="XP_724273.2">
    <property type="nucleotide sequence ID" value="XM_719180.2"/>
</dbReference>
<keyword evidence="1" id="KW-0732">Signal</keyword>
<evidence type="ECO:0000313" key="3">
    <source>
        <dbReference type="EMBL" id="VTZ81874.1"/>
    </source>
</evidence>
<evidence type="ECO:0000256" key="1">
    <source>
        <dbReference type="SAM" id="SignalP"/>
    </source>
</evidence>
<reference evidence="2" key="2">
    <citation type="submission" date="2014-05" db="EMBL/GenBank/DDBJ databases">
        <authorList>
            <person name="Aslett A.Martin."/>
            <person name="De Silva Nishadi"/>
        </authorList>
    </citation>
    <scope>NUCLEOTIDE SEQUENCE</scope>
    <source>
        <strain evidence="2">YM</strain>
    </source>
</reference>
<dbReference type="VEuPathDB" id="PlasmoDB:Py17XNL_001401391"/>
<dbReference type="OrthoDB" id="370995at2759"/>
<reference evidence="4 5" key="1">
    <citation type="journal article" date="2014" name="BMC Biol.">
        <title>A comprehensive evaluation of rodent malaria parasite genomes and gene expression.</title>
        <authorList>
            <person name="Otto T.D."/>
            <person name="Bohme U."/>
            <person name="Jackson A.P."/>
            <person name="Hunt M."/>
            <person name="Franke-Fayard B."/>
            <person name="Hoeijmakers W.A."/>
            <person name="Religa A.A."/>
            <person name="Robertson L."/>
            <person name="Sanders M."/>
            <person name="Ogun S.A."/>
            <person name="Cunningham D."/>
            <person name="Erhart A."/>
            <person name="Billker O."/>
            <person name="Khan S.M."/>
            <person name="Stunnenberg H.G."/>
            <person name="Langhorne J."/>
            <person name="Holder A.A."/>
            <person name="Waters A.P."/>
            <person name="Newbold C.I."/>
            <person name="Pain A."/>
            <person name="Berriman M."/>
            <person name="Janse C.J."/>
        </authorList>
    </citation>
    <scope>NUCLEOTIDE SEQUENCE [LARGE SCALE GENOMIC DNA]</scope>
    <source>
        <strain evidence="3 4">17X</strain>
        <strain evidence="2 5">YM</strain>
    </source>
</reference>
<evidence type="ECO:0000313" key="2">
    <source>
        <dbReference type="EMBL" id="CDU20908.1"/>
    </source>
</evidence>
<evidence type="ECO:0000313" key="4">
    <source>
        <dbReference type="Proteomes" id="UP000072874"/>
    </source>
</evidence>
<evidence type="ECO:0008006" key="6">
    <source>
        <dbReference type="Google" id="ProtNLM"/>
    </source>
</evidence>
<feature type="signal peptide" evidence="1">
    <location>
        <begin position="1"/>
        <end position="19"/>
    </location>
</feature>
<organism evidence="2 5">
    <name type="scientific">Plasmodium yoelii</name>
    <dbReference type="NCBI Taxonomy" id="5861"/>
    <lineage>
        <taxon>Eukaryota</taxon>
        <taxon>Sar</taxon>
        <taxon>Alveolata</taxon>
        <taxon>Apicomplexa</taxon>
        <taxon>Aconoidasida</taxon>
        <taxon>Haemosporida</taxon>
        <taxon>Plasmodiidae</taxon>
        <taxon>Plasmodium</taxon>
        <taxon>Plasmodium (Vinckeia)</taxon>
    </lineage>
</organism>
<dbReference type="VEuPathDB" id="PlasmoDB:PYYM_1457900"/>
<sequence length="185" mass="22106">MNILLYFCVNFIFVISIYCMPPFKKGNENFPSAASTEDTINVDSSYPSFNIHYNFEPKDWRNIELIDNENNNFLNEINNEIKIMEESKKKIYYVLNVQKQQFEELFFLINRIKYLKNNNKHEKYNANVNMPQYLRTGNFNNNNNINPNKVIEIFNEIDDSMFNVSPILGQDSFYHNLAEQWVRLN</sequence>